<protein>
    <submittedName>
        <fullName evidence="2">NEP1-interacting protein 1</fullName>
    </submittedName>
</protein>
<evidence type="ECO:0000256" key="1">
    <source>
        <dbReference type="SAM" id="MobiDB-lite"/>
    </source>
</evidence>
<feature type="compositionally biased region" description="Basic and acidic residues" evidence="1">
    <location>
        <begin position="42"/>
        <end position="54"/>
    </location>
</feature>
<accession>A0A2P2KQE9</accession>
<evidence type="ECO:0000313" key="2">
    <source>
        <dbReference type="EMBL" id="MBX07917.1"/>
    </source>
</evidence>
<dbReference type="EMBL" id="GGEC01027433">
    <property type="protein sequence ID" value="MBX07917.1"/>
    <property type="molecule type" value="Transcribed_RNA"/>
</dbReference>
<organism evidence="2">
    <name type="scientific">Rhizophora mucronata</name>
    <name type="common">Asiatic mangrove</name>
    <dbReference type="NCBI Taxonomy" id="61149"/>
    <lineage>
        <taxon>Eukaryota</taxon>
        <taxon>Viridiplantae</taxon>
        <taxon>Streptophyta</taxon>
        <taxon>Embryophyta</taxon>
        <taxon>Tracheophyta</taxon>
        <taxon>Spermatophyta</taxon>
        <taxon>Magnoliopsida</taxon>
        <taxon>eudicotyledons</taxon>
        <taxon>Gunneridae</taxon>
        <taxon>Pentapetalae</taxon>
        <taxon>rosids</taxon>
        <taxon>fabids</taxon>
        <taxon>Malpighiales</taxon>
        <taxon>Rhizophoraceae</taxon>
        <taxon>Rhizophora</taxon>
    </lineage>
</organism>
<name>A0A2P2KQE9_RHIMU</name>
<sequence length="65" mass="7289">MAPNKVPTKAKKKVKIADRTFPMMAEKAKLQASLTLSTKFPKEGNEEMENRNGHEQISILLGFQS</sequence>
<feature type="region of interest" description="Disordered" evidence="1">
    <location>
        <begin position="42"/>
        <end position="65"/>
    </location>
</feature>
<reference evidence="2" key="1">
    <citation type="submission" date="2018-02" db="EMBL/GenBank/DDBJ databases">
        <title>Rhizophora mucronata_Transcriptome.</title>
        <authorList>
            <person name="Meera S.P."/>
            <person name="Sreeshan A."/>
            <person name="Augustine A."/>
        </authorList>
    </citation>
    <scope>NUCLEOTIDE SEQUENCE</scope>
    <source>
        <tissue evidence="2">Leaf</tissue>
    </source>
</reference>
<proteinExistence type="predicted"/>
<dbReference type="AlphaFoldDB" id="A0A2P2KQE9"/>